<feature type="compositionally biased region" description="Low complexity" evidence="1">
    <location>
        <begin position="169"/>
        <end position="190"/>
    </location>
</feature>
<gene>
    <name evidence="2" type="ORF">SVIO_111850</name>
</gene>
<reference evidence="2 3" key="1">
    <citation type="journal article" date="2020" name="Int. J. Syst. Evol. Microbiol.">
        <title>Reclassification of Streptomyces castelarensis and Streptomyces sporoclivatus as later heterotypic synonyms of Streptomyces antimycoticus.</title>
        <authorList>
            <person name="Komaki H."/>
            <person name="Tamura T."/>
        </authorList>
    </citation>
    <scope>NUCLEOTIDE SEQUENCE [LARGE SCALE GENOMIC DNA]</scope>
    <source>
        <strain evidence="2 3">NBRC 13459</strain>
    </source>
</reference>
<evidence type="ECO:0000256" key="1">
    <source>
        <dbReference type="SAM" id="MobiDB-lite"/>
    </source>
</evidence>
<name>A0A4D4LGW7_STRVO</name>
<dbReference type="Proteomes" id="UP000301309">
    <property type="component" value="Unassembled WGS sequence"/>
</dbReference>
<evidence type="ECO:0000313" key="3">
    <source>
        <dbReference type="Proteomes" id="UP000301309"/>
    </source>
</evidence>
<keyword evidence="3" id="KW-1185">Reference proteome</keyword>
<evidence type="ECO:0000313" key="2">
    <source>
        <dbReference type="EMBL" id="GDY60562.1"/>
    </source>
</evidence>
<comment type="caution">
    <text evidence="2">The sequence shown here is derived from an EMBL/GenBank/DDBJ whole genome shotgun (WGS) entry which is preliminary data.</text>
</comment>
<feature type="compositionally biased region" description="Basic and acidic residues" evidence="1">
    <location>
        <begin position="138"/>
        <end position="150"/>
    </location>
</feature>
<protein>
    <submittedName>
        <fullName evidence="2">Uncharacterized protein</fullName>
    </submittedName>
</protein>
<feature type="region of interest" description="Disordered" evidence="1">
    <location>
        <begin position="118"/>
        <end position="208"/>
    </location>
</feature>
<organism evidence="2 3">
    <name type="scientific">Streptomyces violaceusniger</name>
    <dbReference type="NCBI Taxonomy" id="68280"/>
    <lineage>
        <taxon>Bacteria</taxon>
        <taxon>Bacillati</taxon>
        <taxon>Actinomycetota</taxon>
        <taxon>Actinomycetes</taxon>
        <taxon>Kitasatosporales</taxon>
        <taxon>Streptomycetaceae</taxon>
        <taxon>Streptomyces</taxon>
        <taxon>Streptomyces violaceusniger group</taxon>
    </lineage>
</organism>
<proteinExistence type="predicted"/>
<dbReference type="EMBL" id="BJHW01000003">
    <property type="protein sequence ID" value="GDY60562.1"/>
    <property type="molecule type" value="Genomic_DNA"/>
</dbReference>
<feature type="compositionally biased region" description="Basic and acidic residues" evidence="1">
    <location>
        <begin position="191"/>
        <end position="208"/>
    </location>
</feature>
<sequence>MAWGDGEKILNKLDEVRRVLDDPAAGLATLHQDQDELRRKVLENIQLGTTGLREENRELRRRQEKMLGDLSDTRAAVEALRREIAQAWAHTISASNAAAAPGVAAEPAQREQRVLEAGADSNGATGWEEAVDEGTEPADERGGGAPREEQDQGGVLSAPSTEQEPLPPASASAPAAPFAEAEAAAAATPASERKPEEDWESKKEDDYRQHVDSVLKAAAIASARLVCHRDTWTFVIEQASQHPHFRHPDRVSDLEDGQIETFLSGRSLLAVLVTMRKILNDRVGGDPEMATWALASAVYRRTQMAIADTTHTRPDGAEVTTIVLDDRPVPAS</sequence>
<accession>A0A4D4LGW7</accession>
<dbReference type="AlphaFoldDB" id="A0A4D4LGW7"/>